<organism evidence="2 3">
    <name type="scientific">Candidatus Avoscillospira avicola</name>
    <dbReference type="NCBI Taxonomy" id="2840706"/>
    <lineage>
        <taxon>Bacteria</taxon>
        <taxon>Bacillati</taxon>
        <taxon>Bacillota</taxon>
        <taxon>Clostridia</taxon>
        <taxon>Eubacteriales</taxon>
        <taxon>Oscillospiraceae</taxon>
        <taxon>Oscillospiraceae incertae sedis</taxon>
        <taxon>Candidatus Avoscillospira</taxon>
    </lineage>
</organism>
<keyword evidence="1" id="KW-0472">Membrane</keyword>
<dbReference type="AlphaFoldDB" id="A0A9D1DIR3"/>
<keyword evidence="1" id="KW-0812">Transmembrane</keyword>
<proteinExistence type="predicted"/>
<reference evidence="2" key="2">
    <citation type="journal article" date="2021" name="PeerJ">
        <title>Extensive microbial diversity within the chicken gut microbiome revealed by metagenomics and culture.</title>
        <authorList>
            <person name="Gilroy R."/>
            <person name="Ravi A."/>
            <person name="Getino M."/>
            <person name="Pursley I."/>
            <person name="Horton D.L."/>
            <person name="Alikhan N.F."/>
            <person name="Baker D."/>
            <person name="Gharbi K."/>
            <person name="Hall N."/>
            <person name="Watson M."/>
            <person name="Adriaenssens E.M."/>
            <person name="Foster-Nyarko E."/>
            <person name="Jarju S."/>
            <person name="Secka A."/>
            <person name="Antonio M."/>
            <person name="Oren A."/>
            <person name="Chaudhuri R.R."/>
            <person name="La Ragione R."/>
            <person name="Hildebrand F."/>
            <person name="Pallen M.J."/>
        </authorList>
    </citation>
    <scope>NUCLEOTIDE SEQUENCE</scope>
    <source>
        <strain evidence="2">ChiBcec15-4380</strain>
    </source>
</reference>
<sequence>MAKGFFSRRLSKEGPGTPAPQGGAALYFYLLKTYFWQLLWLSWVFLLSCIPVVTIPAALAAMSRVCLKLVREGCCLFWAEYKTEFCRSFGKSLPFGLVCAVGLFASYYCLSLGLSNGSSVYGLLFSGVGLCLLVLTLGWSSYGFVLLAAQDLPVAVLIKNAWLLMLLGAKSTLAVLAVWAVGLGVTLLLFPVSLILVAAGLPAVMSYSICWFVNMPLEQHIFRPYEAGQKEEDA</sequence>
<dbReference type="Proteomes" id="UP000824239">
    <property type="component" value="Unassembled WGS sequence"/>
</dbReference>
<feature type="transmembrane region" description="Helical" evidence="1">
    <location>
        <begin position="188"/>
        <end position="213"/>
    </location>
</feature>
<evidence type="ECO:0000313" key="2">
    <source>
        <dbReference type="EMBL" id="HIR51387.1"/>
    </source>
</evidence>
<keyword evidence="1" id="KW-1133">Transmembrane helix</keyword>
<evidence type="ECO:0000256" key="1">
    <source>
        <dbReference type="SAM" id="Phobius"/>
    </source>
</evidence>
<protein>
    <submittedName>
        <fullName evidence="2">DUF624 domain-containing protein</fullName>
    </submittedName>
</protein>
<dbReference type="EMBL" id="DVHE01000068">
    <property type="protein sequence ID" value="HIR51387.1"/>
    <property type="molecule type" value="Genomic_DNA"/>
</dbReference>
<name>A0A9D1DIR3_9FIRM</name>
<dbReference type="Pfam" id="PF04854">
    <property type="entry name" value="DUF624"/>
    <property type="match status" value="1"/>
</dbReference>
<dbReference type="InterPro" id="IPR006938">
    <property type="entry name" value="DUF624"/>
</dbReference>
<feature type="transmembrane region" description="Helical" evidence="1">
    <location>
        <begin position="92"/>
        <end position="114"/>
    </location>
</feature>
<reference evidence="2" key="1">
    <citation type="submission" date="2020-10" db="EMBL/GenBank/DDBJ databases">
        <authorList>
            <person name="Gilroy R."/>
        </authorList>
    </citation>
    <scope>NUCLEOTIDE SEQUENCE</scope>
    <source>
        <strain evidence="2">ChiBcec15-4380</strain>
    </source>
</reference>
<feature type="transmembrane region" description="Helical" evidence="1">
    <location>
        <begin position="161"/>
        <end position="182"/>
    </location>
</feature>
<gene>
    <name evidence="2" type="ORF">IAA53_08975</name>
</gene>
<feature type="transmembrane region" description="Helical" evidence="1">
    <location>
        <begin position="120"/>
        <end position="149"/>
    </location>
</feature>
<feature type="transmembrane region" description="Helical" evidence="1">
    <location>
        <begin position="38"/>
        <end position="61"/>
    </location>
</feature>
<comment type="caution">
    <text evidence="2">The sequence shown here is derived from an EMBL/GenBank/DDBJ whole genome shotgun (WGS) entry which is preliminary data.</text>
</comment>
<evidence type="ECO:0000313" key="3">
    <source>
        <dbReference type="Proteomes" id="UP000824239"/>
    </source>
</evidence>
<accession>A0A9D1DIR3</accession>